<accession>A0A5J4QD78</accession>
<dbReference type="InterPro" id="IPR018534">
    <property type="entry name" value="Tet_reg_excision_RteC"/>
</dbReference>
<gene>
    <name evidence="1" type="ORF">EZS27_031349</name>
</gene>
<proteinExistence type="predicted"/>
<evidence type="ECO:0008006" key="2">
    <source>
        <dbReference type="Google" id="ProtNLM"/>
    </source>
</evidence>
<evidence type="ECO:0000313" key="1">
    <source>
        <dbReference type="EMBL" id="KAA6318671.1"/>
    </source>
</evidence>
<comment type="caution">
    <text evidence="1">The sequence shown here is derived from an EMBL/GenBank/DDBJ whole genome shotgun (WGS) entry which is preliminary data.</text>
</comment>
<organism evidence="1">
    <name type="scientific">termite gut metagenome</name>
    <dbReference type="NCBI Taxonomy" id="433724"/>
    <lineage>
        <taxon>unclassified sequences</taxon>
        <taxon>metagenomes</taxon>
        <taxon>organismal metagenomes</taxon>
    </lineage>
</organism>
<dbReference type="Pfam" id="PF09357">
    <property type="entry name" value="RteC"/>
    <property type="match status" value="1"/>
</dbReference>
<dbReference type="AlphaFoldDB" id="A0A5J4QD78"/>
<reference evidence="1" key="1">
    <citation type="submission" date="2019-03" db="EMBL/GenBank/DDBJ databases">
        <title>Single cell metagenomics reveals metabolic interactions within the superorganism composed of flagellate Streblomastix strix and complex community of Bacteroidetes bacteria on its surface.</title>
        <authorList>
            <person name="Treitli S.C."/>
            <person name="Kolisko M."/>
            <person name="Husnik F."/>
            <person name="Keeling P."/>
            <person name="Hampl V."/>
        </authorList>
    </citation>
    <scope>NUCLEOTIDE SEQUENCE</scope>
    <source>
        <strain evidence="1">STM</strain>
    </source>
</reference>
<feature type="non-terminal residue" evidence="1">
    <location>
        <position position="1"/>
    </location>
</feature>
<sequence>AKKTEIIEILYGLDTINFFGEVSLKRVTAFVENAFNIDLGNISRTFAELKSRNAPTPFLDKMREFLLKRMGRKDDRK</sequence>
<protein>
    <recommendedName>
        <fullName evidence="2">RteC protein</fullName>
    </recommendedName>
</protein>
<name>A0A5J4QD78_9ZZZZ</name>
<dbReference type="EMBL" id="SNRY01004118">
    <property type="protein sequence ID" value="KAA6318671.1"/>
    <property type="molecule type" value="Genomic_DNA"/>
</dbReference>